<evidence type="ECO:0000256" key="2">
    <source>
        <dbReference type="SAM" id="Phobius"/>
    </source>
</evidence>
<name>V2XWT1_MONRO</name>
<keyword evidence="2" id="KW-0812">Transmembrane</keyword>
<dbReference type="EMBL" id="AWSO01001424">
    <property type="protein sequence ID" value="ESK83869.1"/>
    <property type="molecule type" value="Genomic_DNA"/>
</dbReference>
<evidence type="ECO:0000313" key="4">
    <source>
        <dbReference type="Proteomes" id="UP000017559"/>
    </source>
</evidence>
<dbReference type="OrthoDB" id="10496183at2759"/>
<feature type="transmembrane region" description="Helical" evidence="2">
    <location>
        <begin position="30"/>
        <end position="49"/>
    </location>
</feature>
<accession>V2XWT1</accession>
<sequence>MSSQIPEELSDFFSVENEIVMPISTLSAMYFVYGFYVLIFGSCVFTMRARQRSEDRLNGNLYLSLATILFILCTVVVVSRTIVTVRQSITYFTSLKTGDYEASITYLVHDTEKTVTFGLEVICNVLLNITADCMLIHRCYVIWSFKKRVAVPLIILSVATNAIGLISTFMMAIGKSDMTNESKVAIFFVANDIFTAYSISSVVINMLLTLITAGRIWWIHRQVRAQGVYASDTLVGSVSRIILESGIIYPICMIAVLIVAYIPGNTTPFDPSPVAALAAGLAPTLILVRAKLGKTVESLQDKVSDMRFTSPGLRETTTTVSQAQAHPIANLSLVPHDIERSGGSEEKSSTEKEAIDV</sequence>
<keyword evidence="2" id="KW-1133">Transmembrane helix</keyword>
<feature type="region of interest" description="Disordered" evidence="1">
    <location>
        <begin position="336"/>
        <end position="357"/>
    </location>
</feature>
<evidence type="ECO:0000256" key="1">
    <source>
        <dbReference type="SAM" id="MobiDB-lite"/>
    </source>
</evidence>
<dbReference type="HOGENOM" id="CLU_044614_2_0_1"/>
<dbReference type="AlphaFoldDB" id="V2XWT1"/>
<feature type="transmembrane region" description="Helical" evidence="2">
    <location>
        <begin position="274"/>
        <end position="292"/>
    </location>
</feature>
<proteinExistence type="predicted"/>
<dbReference type="KEGG" id="mrr:Moror_13480"/>
<feature type="transmembrane region" description="Helical" evidence="2">
    <location>
        <begin position="241"/>
        <end position="262"/>
    </location>
</feature>
<dbReference type="Proteomes" id="UP000017559">
    <property type="component" value="Unassembled WGS sequence"/>
</dbReference>
<feature type="transmembrane region" description="Helical" evidence="2">
    <location>
        <begin position="61"/>
        <end position="83"/>
    </location>
</feature>
<keyword evidence="4" id="KW-1185">Reference proteome</keyword>
<feature type="transmembrane region" description="Helical" evidence="2">
    <location>
        <begin position="193"/>
        <end position="220"/>
    </location>
</feature>
<gene>
    <name evidence="3" type="ORF">Moror_13480</name>
</gene>
<organism evidence="3 4">
    <name type="scientific">Moniliophthora roreri (strain MCA 2997)</name>
    <name type="common">Cocoa frosty pod rot fungus</name>
    <name type="synonym">Crinipellis roreri</name>
    <dbReference type="NCBI Taxonomy" id="1381753"/>
    <lineage>
        <taxon>Eukaryota</taxon>
        <taxon>Fungi</taxon>
        <taxon>Dikarya</taxon>
        <taxon>Basidiomycota</taxon>
        <taxon>Agaricomycotina</taxon>
        <taxon>Agaricomycetes</taxon>
        <taxon>Agaricomycetidae</taxon>
        <taxon>Agaricales</taxon>
        <taxon>Marasmiineae</taxon>
        <taxon>Marasmiaceae</taxon>
        <taxon>Moniliophthora</taxon>
    </lineage>
</organism>
<evidence type="ECO:0000313" key="3">
    <source>
        <dbReference type="EMBL" id="ESK83869.1"/>
    </source>
</evidence>
<feature type="transmembrane region" description="Helical" evidence="2">
    <location>
        <begin position="117"/>
        <end position="137"/>
    </location>
</feature>
<protein>
    <submittedName>
        <fullName evidence="3">Uncharacterized protein</fullName>
    </submittedName>
</protein>
<reference evidence="3 4" key="1">
    <citation type="journal article" date="2014" name="BMC Genomics">
        <title>Genome and secretome analysis of the hemibiotrophic fungal pathogen, Moniliophthora roreri, which causes frosty pod rot disease of cacao: mechanisms of the biotrophic and necrotrophic phases.</title>
        <authorList>
            <person name="Meinhardt L.W."/>
            <person name="Costa G.G.L."/>
            <person name="Thomazella D.P.T."/>
            <person name="Teixeira P.J.P.L."/>
            <person name="Carazzolle M.F."/>
            <person name="Schuster S.C."/>
            <person name="Carlson J.E."/>
            <person name="Guiltinan M.J."/>
            <person name="Mieczkowski P."/>
            <person name="Farmer A."/>
            <person name="Ramaraj T."/>
            <person name="Crozier J."/>
            <person name="Davis R.E."/>
            <person name="Shao J."/>
            <person name="Melnick R.L."/>
            <person name="Pereira G.A.G."/>
            <person name="Bailey B.A."/>
        </authorList>
    </citation>
    <scope>NUCLEOTIDE SEQUENCE [LARGE SCALE GENOMIC DNA]</scope>
    <source>
        <strain evidence="3 4">MCA 2997</strain>
    </source>
</reference>
<comment type="caution">
    <text evidence="3">The sequence shown here is derived from an EMBL/GenBank/DDBJ whole genome shotgun (WGS) entry which is preliminary data.</text>
</comment>
<keyword evidence="2" id="KW-0472">Membrane</keyword>
<dbReference type="STRING" id="1381753.V2XWT1"/>
<feature type="transmembrane region" description="Helical" evidence="2">
    <location>
        <begin position="149"/>
        <end position="173"/>
    </location>
</feature>